<name>A0A081DGB5_NONUL</name>
<dbReference type="EMBL" id="BBNT01000016">
    <property type="protein sequence ID" value="GAL76843.1"/>
    <property type="molecule type" value="Genomic_DNA"/>
</dbReference>
<evidence type="ECO:0000313" key="2">
    <source>
        <dbReference type="EMBL" id="GAL01334.1"/>
    </source>
</evidence>
<evidence type="ECO:0000313" key="3">
    <source>
        <dbReference type="EMBL" id="GAL76843.1"/>
    </source>
</evidence>
<comment type="caution">
    <text evidence="1">The sequence shown here is derived from an EMBL/GenBank/DDBJ whole genome shotgun (WGS) entry which is preliminary data.</text>
</comment>
<dbReference type="AlphaFoldDB" id="A0A081DGB5"/>
<evidence type="ECO:0000313" key="5">
    <source>
        <dbReference type="Proteomes" id="UP000029226"/>
    </source>
</evidence>
<dbReference type="EMBL" id="BBLG01000016">
    <property type="protein sequence ID" value="GAK77961.1"/>
    <property type="molecule type" value="Genomic_DNA"/>
</dbReference>
<dbReference type="Proteomes" id="UP000029647">
    <property type="component" value="Unassembled WGS sequence"/>
</dbReference>
<organism evidence="1 4">
    <name type="scientific">Nonlabens ulvanivorans</name>
    <name type="common">Persicivirga ulvanivorans</name>
    <dbReference type="NCBI Taxonomy" id="906888"/>
    <lineage>
        <taxon>Bacteria</taxon>
        <taxon>Pseudomonadati</taxon>
        <taxon>Bacteroidota</taxon>
        <taxon>Flavobacteriia</taxon>
        <taxon>Flavobacteriales</taxon>
        <taxon>Flavobacteriaceae</taxon>
        <taxon>Nonlabens</taxon>
    </lineage>
</organism>
<reference evidence="4 5" key="1">
    <citation type="journal article" date="2014" name="Genome Announc.">
        <title>Draft Genome Sequences of Marine Flavobacterium Nonlabens Strains NR17, NR24, NR27, NR32, NR33, and Ara13.</title>
        <authorList>
            <person name="Nakanishi M."/>
            <person name="Meirelles P."/>
            <person name="Suzuki R."/>
            <person name="Takatani N."/>
            <person name="Mino S."/>
            <person name="Suda W."/>
            <person name="Oshima K."/>
            <person name="Hattori M."/>
            <person name="Ohkuma M."/>
            <person name="Hosokawa M."/>
            <person name="Miyashita K."/>
            <person name="Thompson F.L."/>
            <person name="Niwa A."/>
            <person name="Sawabe T."/>
            <person name="Sawabe T."/>
        </authorList>
    </citation>
    <scope>NUCLEOTIDE SEQUENCE [LARGE SCALE GENOMIC DNA]</scope>
    <source>
        <strain evidence="3">JCM 19275</strain>
        <strain evidence="1">JCM 19296</strain>
        <strain evidence="2">JCM 19314</strain>
        <strain evidence="6">JCM19275</strain>
        <strain evidence="4">JCM19296</strain>
        <strain evidence="5">JCM19314</strain>
    </source>
</reference>
<evidence type="ECO:0000313" key="1">
    <source>
        <dbReference type="EMBL" id="GAK77961.1"/>
    </source>
</evidence>
<dbReference type="Proteomes" id="UP000029226">
    <property type="component" value="Unassembled WGS sequence"/>
</dbReference>
<sequence length="40" mass="4684">MNFAFAKAKLINIILNSIVDKYQQLSRHHKSLKSSSFKLY</sequence>
<accession>A0A081DGB5</accession>
<dbReference type="EMBL" id="BBMM01000010">
    <property type="protein sequence ID" value="GAL01334.1"/>
    <property type="molecule type" value="Genomic_DNA"/>
</dbReference>
<evidence type="ECO:0000313" key="6">
    <source>
        <dbReference type="Proteomes" id="UP000029647"/>
    </source>
</evidence>
<dbReference type="Proteomes" id="UP000028980">
    <property type="component" value="Unassembled WGS sequence"/>
</dbReference>
<gene>
    <name evidence="3" type="ORF">JCM19275_1450</name>
    <name evidence="1" type="ORF">JCM19296_3570</name>
    <name evidence="2" type="ORF">JCM19314_778</name>
</gene>
<proteinExistence type="predicted"/>
<evidence type="ECO:0000313" key="4">
    <source>
        <dbReference type="Proteomes" id="UP000028980"/>
    </source>
</evidence>
<protein>
    <submittedName>
        <fullName evidence="1">Uncharacterized protein</fullName>
    </submittedName>
</protein>